<feature type="transmembrane region" description="Helical" evidence="1">
    <location>
        <begin position="17"/>
        <end position="34"/>
    </location>
</feature>
<proteinExistence type="predicted"/>
<evidence type="ECO:0000256" key="1">
    <source>
        <dbReference type="SAM" id="Phobius"/>
    </source>
</evidence>
<feature type="transmembrane region" description="Helical" evidence="1">
    <location>
        <begin position="359"/>
        <end position="383"/>
    </location>
</feature>
<dbReference type="OrthoDB" id="9179105at2"/>
<accession>A0A4R1BDS3</accession>
<dbReference type="Pfam" id="PF13231">
    <property type="entry name" value="PMT_2"/>
    <property type="match status" value="1"/>
</dbReference>
<feature type="transmembrane region" description="Helical" evidence="1">
    <location>
        <begin position="304"/>
        <end position="323"/>
    </location>
</feature>
<organism evidence="3 4">
    <name type="scientific">Parasulfuritortus cantonensis</name>
    <dbReference type="NCBI Taxonomy" id="2528202"/>
    <lineage>
        <taxon>Bacteria</taxon>
        <taxon>Pseudomonadati</taxon>
        <taxon>Pseudomonadota</taxon>
        <taxon>Betaproteobacteria</taxon>
        <taxon>Nitrosomonadales</taxon>
        <taxon>Thiobacillaceae</taxon>
        <taxon>Parasulfuritortus</taxon>
    </lineage>
</organism>
<keyword evidence="4" id="KW-1185">Reference proteome</keyword>
<sequence length="518" mass="56126">MPDHPESTARAGTPGRFLYSLPGVLTAVALYALAHTTARLLASGNLGEDDPRESLLIQVLAPGYEVRHGPLYDWALWLLERLLGTGVQPFLVLKYGLLVAMAGFLFAIARRVTGSAMWAFMAVDAMALVYQIFWRFHESLSHVIGTMTLVLASLWALFRLVDRGRPRDYLVFALPVGLGLLSEHSYAVFLFALFAAAALQADVRRRVYARAMLAVPVVAALIASPYVAWLFGEPARRAEFLASLTATDFEAPPVLHALGDAIGFPVLVLAPYIFILPLVFPGVLRTVFRGASAGPAAGPDFGRLLGHLLLFELAWMVLFDAILFPRADYAVQGLLPLFVPALAWLTDRARASAPSAGRIRLFVAIMLALTVVAFAVRAANMYVLDPVCSKCRWGVPYGELAQAMRGAGFRAGTVVIEDEELGGNLRRFFPHARFLVPGRGIPAPAGRPGGQTALVWDVRPGHPEAPAALRAYLPGDAVATPVEVPWHHLWKPTGYRSSRWAMVILDPAPAAVQGSASQ</sequence>
<dbReference type="EMBL" id="SJZB01000028">
    <property type="protein sequence ID" value="TCJ15276.1"/>
    <property type="molecule type" value="Genomic_DNA"/>
</dbReference>
<feature type="transmembrane region" description="Helical" evidence="1">
    <location>
        <begin position="262"/>
        <end position="284"/>
    </location>
</feature>
<evidence type="ECO:0000259" key="2">
    <source>
        <dbReference type="Pfam" id="PF13231"/>
    </source>
</evidence>
<dbReference type="Proteomes" id="UP000295443">
    <property type="component" value="Unassembled WGS sequence"/>
</dbReference>
<keyword evidence="1" id="KW-1133">Transmembrane helix</keyword>
<feature type="transmembrane region" description="Helical" evidence="1">
    <location>
        <begin position="170"/>
        <end position="199"/>
    </location>
</feature>
<feature type="domain" description="Glycosyltransferase RgtA/B/C/D-like" evidence="2">
    <location>
        <begin position="68"/>
        <end position="229"/>
    </location>
</feature>
<dbReference type="InterPro" id="IPR038731">
    <property type="entry name" value="RgtA/B/C-like"/>
</dbReference>
<feature type="transmembrane region" description="Helical" evidence="1">
    <location>
        <begin position="211"/>
        <end position="231"/>
    </location>
</feature>
<gene>
    <name evidence="3" type="ORF">EZJ19_07505</name>
</gene>
<evidence type="ECO:0000313" key="3">
    <source>
        <dbReference type="EMBL" id="TCJ15276.1"/>
    </source>
</evidence>
<evidence type="ECO:0000313" key="4">
    <source>
        <dbReference type="Proteomes" id="UP000295443"/>
    </source>
</evidence>
<name>A0A4R1BDS3_9PROT</name>
<dbReference type="RefSeq" id="WP_131446207.1">
    <property type="nucleotide sequence ID" value="NZ_SJZB01000028.1"/>
</dbReference>
<comment type="caution">
    <text evidence="3">The sequence shown here is derived from an EMBL/GenBank/DDBJ whole genome shotgun (WGS) entry which is preliminary data.</text>
</comment>
<feature type="transmembrane region" description="Helical" evidence="1">
    <location>
        <begin position="329"/>
        <end position="347"/>
    </location>
</feature>
<reference evidence="3 4" key="1">
    <citation type="submission" date="2019-03" db="EMBL/GenBank/DDBJ databases">
        <title>Genome sequence of Thiobacillaceae bacterium LSR1, a sulfur-oxidizing bacterium isolated from freshwater sediment.</title>
        <authorList>
            <person name="Li S."/>
        </authorList>
    </citation>
    <scope>NUCLEOTIDE SEQUENCE [LARGE SCALE GENOMIC DNA]</scope>
    <source>
        <strain evidence="3 4">LSR1</strain>
    </source>
</reference>
<keyword evidence="1" id="KW-0812">Transmembrane</keyword>
<protein>
    <recommendedName>
        <fullName evidence="2">Glycosyltransferase RgtA/B/C/D-like domain-containing protein</fullName>
    </recommendedName>
</protein>
<dbReference type="AlphaFoldDB" id="A0A4R1BDS3"/>
<feature type="transmembrane region" description="Helical" evidence="1">
    <location>
        <begin position="140"/>
        <end position="158"/>
    </location>
</feature>
<feature type="transmembrane region" description="Helical" evidence="1">
    <location>
        <begin position="115"/>
        <end position="133"/>
    </location>
</feature>
<keyword evidence="1" id="KW-0472">Membrane</keyword>
<feature type="transmembrane region" description="Helical" evidence="1">
    <location>
        <begin position="91"/>
        <end position="109"/>
    </location>
</feature>